<evidence type="ECO:0000313" key="11">
    <source>
        <dbReference type="Proteomes" id="UP000070188"/>
    </source>
</evidence>
<keyword evidence="2 7" id="KW-0349">Heme</keyword>
<dbReference type="GO" id="GO:0016705">
    <property type="term" value="F:oxidoreductase activity, acting on paired donors, with incorporation or reduction of molecular oxygen"/>
    <property type="evidence" value="ECO:0007669"/>
    <property type="project" value="InterPro"/>
</dbReference>
<keyword evidence="11" id="KW-1185">Reference proteome</keyword>
<evidence type="ECO:0000313" key="10">
    <source>
        <dbReference type="EMBL" id="KWX08649.1"/>
    </source>
</evidence>
<dbReference type="InterPro" id="IPR002397">
    <property type="entry name" value="Cyt_P450_B"/>
</dbReference>
<dbReference type="Proteomes" id="UP000070659">
    <property type="component" value="Unassembled WGS sequence"/>
</dbReference>
<dbReference type="EMBL" id="JYIK01000956">
    <property type="protein sequence ID" value="KWX08649.1"/>
    <property type="molecule type" value="Genomic_DNA"/>
</dbReference>
<keyword evidence="6 7" id="KW-0503">Monooxygenase</keyword>
<dbReference type="PROSITE" id="PS00086">
    <property type="entry name" value="CYTOCHROME_P450"/>
    <property type="match status" value="1"/>
</dbReference>
<evidence type="ECO:0000313" key="9">
    <source>
        <dbReference type="EMBL" id="KWX05078.1"/>
    </source>
</evidence>
<accession>A0A132N4L6</accession>
<evidence type="ECO:0000256" key="6">
    <source>
        <dbReference type="ARBA" id="ARBA00023033"/>
    </source>
</evidence>
<dbReference type="InterPro" id="IPR001128">
    <property type="entry name" value="Cyt_P450"/>
</dbReference>
<dbReference type="GO" id="GO:0020037">
    <property type="term" value="F:heme binding"/>
    <property type="evidence" value="ECO:0007669"/>
    <property type="project" value="InterPro"/>
</dbReference>
<dbReference type="PANTHER" id="PTHR46696:SF1">
    <property type="entry name" value="CYTOCHROME P450 YJIB-RELATED"/>
    <property type="match status" value="1"/>
</dbReference>
<dbReference type="Pfam" id="PF00067">
    <property type="entry name" value="p450"/>
    <property type="match status" value="1"/>
</dbReference>
<dbReference type="AlphaFoldDB" id="A0A132N4L6"/>
<dbReference type="OrthoDB" id="5500002at2"/>
<dbReference type="PANTHER" id="PTHR46696">
    <property type="entry name" value="P450, PUTATIVE (EUROFUNG)-RELATED"/>
    <property type="match status" value="1"/>
</dbReference>
<dbReference type="EMBL" id="LAXD01000001">
    <property type="protein sequence ID" value="KWW99116.1"/>
    <property type="molecule type" value="Genomic_DNA"/>
</dbReference>
<evidence type="ECO:0000256" key="7">
    <source>
        <dbReference type="RuleBase" id="RU000461"/>
    </source>
</evidence>
<dbReference type="RefSeq" id="WP_066884187.1">
    <property type="nucleotide sequence ID" value="NZ_JYIJ01000013.1"/>
</dbReference>
<name>A0A132N4L6_9ACTN</name>
<organism evidence="9 13">
    <name type="scientific">Carbonactinospora thermoautotrophica</name>
    <dbReference type="NCBI Taxonomy" id="1469144"/>
    <lineage>
        <taxon>Bacteria</taxon>
        <taxon>Bacillati</taxon>
        <taxon>Actinomycetota</taxon>
        <taxon>Actinomycetes</taxon>
        <taxon>Kitasatosporales</taxon>
        <taxon>Carbonactinosporaceae</taxon>
        <taxon>Carbonactinospora</taxon>
    </lineage>
</organism>
<dbReference type="InterPro" id="IPR017972">
    <property type="entry name" value="Cyt_P450_CS"/>
</dbReference>
<dbReference type="GO" id="GO:0004497">
    <property type="term" value="F:monooxygenase activity"/>
    <property type="evidence" value="ECO:0007669"/>
    <property type="project" value="UniProtKB-KW"/>
</dbReference>
<dbReference type="PATRIC" id="fig|1469144.10.peg.860"/>
<reference evidence="11" key="3">
    <citation type="submission" date="2015-04" db="EMBL/GenBank/DDBJ databases">
        <title>Physiological reanalysis, assessment of diazotrophy, and genome sequences of multiple isolates of Streptomyces thermoautotrophicus.</title>
        <authorList>
            <person name="MacKellar D.C."/>
            <person name="Lieber L."/>
            <person name="Norman J."/>
            <person name="Bolger A."/>
            <person name="Tobin C."/>
            <person name="Murray J.W."/>
            <person name="Chang R."/>
            <person name="Ford T."/>
            <person name="Nguyen P.Q."/>
            <person name="Woodward J."/>
            <person name="Permingeat H."/>
            <person name="Joshi N.S."/>
            <person name="Silver P.A."/>
            <person name="Usadel B."/>
            <person name="Rutherford A.W."/>
            <person name="Friesen M."/>
            <person name="Prell J."/>
        </authorList>
    </citation>
    <scope>NUCLEOTIDE SEQUENCE [LARGE SCALE GENOMIC DNA]</scope>
    <source>
        <strain evidence="11">H1</strain>
    </source>
</reference>
<proteinExistence type="inferred from homology"/>
<evidence type="ECO:0000313" key="8">
    <source>
        <dbReference type="EMBL" id="KWW99116.1"/>
    </source>
</evidence>
<keyword evidence="5 7" id="KW-0408">Iron</keyword>
<dbReference type="Gene3D" id="1.10.630.10">
    <property type="entry name" value="Cytochrome P450"/>
    <property type="match status" value="1"/>
</dbReference>
<dbReference type="GO" id="GO:0005506">
    <property type="term" value="F:iron ion binding"/>
    <property type="evidence" value="ECO:0007669"/>
    <property type="project" value="InterPro"/>
</dbReference>
<dbReference type="SUPFAM" id="SSF48264">
    <property type="entry name" value="Cytochrome P450"/>
    <property type="match status" value="1"/>
</dbReference>
<dbReference type="FunFam" id="1.10.630.10:FF:000018">
    <property type="entry name" value="Cytochrome P450 monooxygenase"/>
    <property type="match status" value="1"/>
</dbReference>
<reference evidence="12" key="1">
    <citation type="submission" date="2015-02" db="EMBL/GenBank/DDBJ databases">
        <title>Physiological reanalysis, assessment of diazotrophy, and genome sequences of multiple isolates of Streptomyces thermoautotrophicus.</title>
        <authorList>
            <person name="MacKellar D.C."/>
            <person name="Lieber L."/>
            <person name="Norman J."/>
            <person name="Bolger A."/>
            <person name="Tobin C."/>
            <person name="Murray J.W."/>
            <person name="Friesen M."/>
            <person name="Prell J."/>
        </authorList>
    </citation>
    <scope>NUCLEOTIDE SEQUENCE [LARGE SCALE GENOMIC DNA]</scope>
    <source>
        <strain evidence="12">UBT1</strain>
    </source>
</reference>
<keyword evidence="4 7" id="KW-0560">Oxidoreductase</keyword>
<evidence type="ECO:0000256" key="1">
    <source>
        <dbReference type="ARBA" id="ARBA00010617"/>
    </source>
</evidence>
<dbReference type="STRING" id="1469144.LI90_749"/>
<dbReference type="CDD" id="cd11029">
    <property type="entry name" value="CYP107-like"/>
    <property type="match status" value="1"/>
</dbReference>
<comment type="caution">
    <text evidence="9">The sequence shown here is derived from an EMBL/GenBank/DDBJ whole genome shotgun (WGS) entry which is preliminary data.</text>
</comment>
<evidence type="ECO:0000256" key="2">
    <source>
        <dbReference type="ARBA" id="ARBA00022617"/>
    </source>
</evidence>
<dbReference type="PRINTS" id="PR00359">
    <property type="entry name" value="BP450"/>
</dbReference>
<evidence type="ECO:0000256" key="5">
    <source>
        <dbReference type="ARBA" id="ARBA00023004"/>
    </source>
</evidence>
<evidence type="ECO:0000256" key="4">
    <source>
        <dbReference type="ARBA" id="ARBA00023002"/>
    </source>
</evidence>
<gene>
    <name evidence="8" type="ORF">LI90_749</name>
    <name evidence="9" type="ORF">TH66_04905</name>
    <name evidence="10" type="ORF">TR74_14015</name>
</gene>
<dbReference type="Proteomes" id="UP000070188">
    <property type="component" value="Unassembled WGS sequence"/>
</dbReference>
<dbReference type="Proteomes" id="UP000070598">
    <property type="component" value="Unassembled WGS sequence"/>
</dbReference>
<evidence type="ECO:0000256" key="3">
    <source>
        <dbReference type="ARBA" id="ARBA00022723"/>
    </source>
</evidence>
<dbReference type="InterPro" id="IPR036396">
    <property type="entry name" value="Cyt_P450_sf"/>
</dbReference>
<evidence type="ECO:0000313" key="13">
    <source>
        <dbReference type="Proteomes" id="UP000070659"/>
    </source>
</evidence>
<reference evidence="9 13" key="2">
    <citation type="submission" date="2015-02" db="EMBL/GenBank/DDBJ databases">
        <title>Physiological reanalysis, assessment of diazotrophy, and genome sequences of multiple isolates of Streptomyces thermoautotrophicus.</title>
        <authorList>
            <person name="MacKellar D.C."/>
            <person name="Lieber L."/>
            <person name="Norman J."/>
            <person name="Bolger A."/>
            <person name="Tobin C."/>
            <person name="Murray J.W."/>
            <person name="Prell J."/>
        </authorList>
    </citation>
    <scope>NUCLEOTIDE SEQUENCE [LARGE SCALE GENOMIC DNA]</scope>
    <source>
        <strain evidence="9 13">UBT1</strain>
    </source>
</reference>
<evidence type="ECO:0000313" key="12">
    <source>
        <dbReference type="Proteomes" id="UP000070598"/>
    </source>
</evidence>
<sequence length="417" mass="47211">MRHDVPQLFTPEFTADPYRTYAWLREHEPVKRVRLPSGMEAWLVTRYADARRALADPRLSKDPRHDYPAWRRGLVGLPGEERYDLGFHVLNADPPDHTRLRRLVNKAFTPRRVAGLAPRIQQLTDQMLDEIAPRGEADLMGALAHPLPIIVICELMGVPEAERAMFRSWVDPHAGSRGGIGRSTGKLRDYLHDLIDRKRAEPRDDLLSALVRAHDEEGSLDQVELASMAYVLIITGHETTVNLIGNGILALLTHPDQRKLLADNPGLLDGAIEEFLRYDGPVETATWRFATEDVEIAGVRIPKGDPVLVVIAAANRDPERFAEPDRLDITRTDAAHLSFGYGIHYCVGAPLARLQGRIAIETVFRRFPDLELAVPYERLRWRSGLIRRGVHRLPVRFERDRGAGQAYSVAHRRERPD</sequence>
<protein>
    <submittedName>
        <fullName evidence="8 9">Cytochrome P450</fullName>
    </submittedName>
</protein>
<comment type="similarity">
    <text evidence="1 7">Belongs to the cytochrome P450 family.</text>
</comment>
<reference evidence="8" key="4">
    <citation type="submission" date="2015-04" db="EMBL/GenBank/DDBJ databases">
        <title>Physiological reanalysis, assessment of diazotrophy, and genome sequences of multiple isolates of Streptomyces thermoautotrophicus.</title>
        <authorList>
            <person name="MacKellar D.C."/>
            <person name="Lieber L."/>
            <person name="Norman J."/>
            <person name="Bolger A."/>
            <person name="Tobin C."/>
            <person name="Murray J.W."/>
            <person name="Woodward J."/>
            <person name="Friesen M."/>
            <person name="Prell J."/>
        </authorList>
    </citation>
    <scope>NUCLEOTIDE SEQUENCE [LARGE SCALE GENOMIC DNA]</scope>
    <source>
        <strain evidence="8">H1</strain>
    </source>
</reference>
<keyword evidence="3 7" id="KW-0479">Metal-binding</keyword>
<dbReference type="EMBL" id="JYIJ01000013">
    <property type="protein sequence ID" value="KWX05078.1"/>
    <property type="molecule type" value="Genomic_DNA"/>
</dbReference>